<accession>A0A8S1XRJ1</accession>
<keyword evidence="3" id="KW-0576">Peroxisome</keyword>
<protein>
    <recommendedName>
        <fullName evidence="7">Peroxisomal biogenesis factor 11</fullName>
    </recommendedName>
</protein>
<evidence type="ECO:0000256" key="4">
    <source>
        <dbReference type="ARBA" id="ARBA00046271"/>
    </source>
</evidence>
<dbReference type="PANTHER" id="PTHR12652:SF50">
    <property type="entry name" value="PEROXIN 11"/>
    <property type="match status" value="1"/>
</dbReference>
<dbReference type="GO" id="GO:0016559">
    <property type="term" value="P:peroxisome fission"/>
    <property type="evidence" value="ECO:0007669"/>
    <property type="project" value="InterPro"/>
</dbReference>
<evidence type="ECO:0000256" key="1">
    <source>
        <dbReference type="ARBA" id="ARBA00022593"/>
    </source>
</evidence>
<evidence type="ECO:0008006" key="7">
    <source>
        <dbReference type="Google" id="ProtNLM"/>
    </source>
</evidence>
<gene>
    <name evidence="5" type="ORF">POCTA_138.1.T1290141</name>
</gene>
<evidence type="ECO:0000256" key="3">
    <source>
        <dbReference type="ARBA" id="ARBA00023140"/>
    </source>
</evidence>
<dbReference type="OMA" id="CIGWFIT"/>
<dbReference type="GO" id="GO:0005778">
    <property type="term" value="C:peroxisomal membrane"/>
    <property type="evidence" value="ECO:0007669"/>
    <property type="project" value="UniProtKB-SubCell"/>
</dbReference>
<dbReference type="OrthoDB" id="293097at2759"/>
<evidence type="ECO:0000313" key="5">
    <source>
        <dbReference type="EMBL" id="CAD8203288.1"/>
    </source>
</evidence>
<comment type="subcellular location">
    <subcellularLocation>
        <location evidence="4">Peroxisome membrane</location>
    </subcellularLocation>
</comment>
<dbReference type="PANTHER" id="PTHR12652">
    <property type="entry name" value="PEROXISOMAL BIOGENESIS FACTOR 11"/>
    <property type="match status" value="1"/>
</dbReference>
<dbReference type="InterPro" id="IPR008733">
    <property type="entry name" value="PEX11"/>
</dbReference>
<dbReference type="AlphaFoldDB" id="A0A8S1XRJ1"/>
<dbReference type="Pfam" id="PF05648">
    <property type="entry name" value="PEX11"/>
    <property type="match status" value="1"/>
</dbReference>
<organism evidence="5 6">
    <name type="scientific">Paramecium octaurelia</name>
    <dbReference type="NCBI Taxonomy" id="43137"/>
    <lineage>
        <taxon>Eukaryota</taxon>
        <taxon>Sar</taxon>
        <taxon>Alveolata</taxon>
        <taxon>Ciliophora</taxon>
        <taxon>Intramacronucleata</taxon>
        <taxon>Oligohymenophorea</taxon>
        <taxon>Peniculida</taxon>
        <taxon>Parameciidae</taxon>
        <taxon>Paramecium</taxon>
    </lineage>
</organism>
<comment type="caution">
    <text evidence="5">The sequence shown here is derived from an EMBL/GenBank/DDBJ whole genome shotgun (WGS) entry which is preliminary data.</text>
</comment>
<evidence type="ECO:0000256" key="2">
    <source>
        <dbReference type="ARBA" id="ARBA00023136"/>
    </source>
</evidence>
<evidence type="ECO:0000313" key="6">
    <source>
        <dbReference type="Proteomes" id="UP000683925"/>
    </source>
</evidence>
<dbReference type="EMBL" id="CAJJDP010000129">
    <property type="protein sequence ID" value="CAD8203288.1"/>
    <property type="molecule type" value="Genomic_DNA"/>
</dbReference>
<sequence>MSNLLGTRMVVRISEYIYYILILLQFQDYMILGTVTKIHKVNSTVLGQDRMIRTYTFLLRFFKLHLLRKMKSGECLMMWQNKVDIICSHFSMTRRILRWSRTAFYIQILMNKLKQQSSKNELKYYRNLNDVLFYAYLILTDVNDLIFWMCQIGLCRNVKLLLITKEISPKFYFAECIGWFITLCLEYRVNQQEIYKSQLQNDPKNKIRTRQIQILQNLVKYSLDIPVSYSYVNTKAISQEKAVILGTISSFISLYQTFQQHSGGYQ</sequence>
<name>A0A8S1XRJ1_PAROT</name>
<dbReference type="Proteomes" id="UP000683925">
    <property type="component" value="Unassembled WGS sequence"/>
</dbReference>
<keyword evidence="2" id="KW-0472">Membrane</keyword>
<keyword evidence="1" id="KW-0962">Peroxisome biogenesis</keyword>
<reference evidence="5" key="1">
    <citation type="submission" date="2021-01" db="EMBL/GenBank/DDBJ databases">
        <authorList>
            <consortium name="Genoscope - CEA"/>
            <person name="William W."/>
        </authorList>
    </citation>
    <scope>NUCLEOTIDE SEQUENCE</scope>
</reference>
<keyword evidence="6" id="KW-1185">Reference proteome</keyword>
<proteinExistence type="predicted"/>